<organism evidence="1 2">
    <name type="scientific">Arabidopsis thaliana</name>
    <name type="common">Mouse-ear cress</name>
    <dbReference type="NCBI Taxonomy" id="3702"/>
    <lineage>
        <taxon>Eukaryota</taxon>
        <taxon>Viridiplantae</taxon>
        <taxon>Streptophyta</taxon>
        <taxon>Embryophyta</taxon>
        <taxon>Tracheophyta</taxon>
        <taxon>Spermatophyta</taxon>
        <taxon>Magnoliopsida</taxon>
        <taxon>eudicotyledons</taxon>
        <taxon>Gunneridae</taxon>
        <taxon>Pentapetalae</taxon>
        <taxon>rosids</taxon>
        <taxon>malvids</taxon>
        <taxon>Brassicales</taxon>
        <taxon>Brassicaceae</taxon>
        <taxon>Camelineae</taxon>
        <taxon>Arabidopsis</taxon>
    </lineage>
</organism>
<reference evidence="1 2" key="1">
    <citation type="submission" date="2020-09" db="EMBL/GenBank/DDBJ databases">
        <authorList>
            <person name="Ashkenazy H."/>
        </authorList>
    </citation>
    <scope>NUCLEOTIDE SEQUENCE [LARGE SCALE GENOMIC DNA]</scope>
    <source>
        <strain evidence="2">cv. Cdm-0</strain>
    </source>
</reference>
<geneLocation type="mitochondrion" evidence="1"/>
<keyword evidence="1" id="KW-0496">Mitochondrion</keyword>
<accession>A0A7G2FNF8</accession>
<evidence type="ECO:0000313" key="2">
    <source>
        <dbReference type="Proteomes" id="UP000516314"/>
    </source>
</evidence>
<gene>
    <name evidence="1" type="ORF">AT9943_LOCUS23370</name>
</gene>
<sequence length="308" mass="34475">MLLGRGELPPSNIFELANPMIELASNPFQSHLTQQKLWIHTWKQAMPPHLPCERRTRPRDPVAPGAGSRVEIIPLRHNHFYSKHASAQRPLLTNGYGTRASLFFFARIGLSLMTFLLSLPCPTKVKVNQLQGGIDLFLLFICAGNPFIICPELHSISRKANPRQRKGAGSLRAIPGLDIPGSLLSESPLAFKRSFNLPPNARKPIDALGFRICIRGFWCADVCDQCTYAAFTQRKALSKKQGMKGRLFEMLFPGQSTLTHDTDSSSLRTDFPSFKFNYGPTKIDCCPVDRKMEGCSRTRLAGWAFLFV</sequence>
<dbReference type="EMBL" id="LR881472">
    <property type="protein sequence ID" value="CAD5336160.1"/>
    <property type="molecule type" value="Genomic_DNA"/>
</dbReference>
<protein>
    <submittedName>
        <fullName evidence="1">(thale cress) hypothetical protein</fullName>
    </submittedName>
</protein>
<proteinExistence type="predicted"/>
<dbReference type="AlphaFoldDB" id="A0A7G2FNF8"/>
<dbReference type="Proteomes" id="UP000516314">
    <property type="component" value="Mitochondrion MT"/>
</dbReference>
<evidence type="ECO:0000313" key="1">
    <source>
        <dbReference type="EMBL" id="CAD5336160.1"/>
    </source>
</evidence>
<name>A0A7G2FNF8_ARATH</name>